<feature type="chain" id="PRO_5045423468" evidence="8">
    <location>
        <begin position="19"/>
        <end position="581"/>
    </location>
</feature>
<dbReference type="GO" id="GO:0016787">
    <property type="term" value="F:hydrolase activity"/>
    <property type="evidence" value="ECO:0007669"/>
    <property type="project" value="UniProtKB-KW"/>
</dbReference>
<evidence type="ECO:0000256" key="4">
    <source>
        <dbReference type="ARBA" id="ARBA00022729"/>
    </source>
</evidence>
<dbReference type="SUPFAM" id="SSF53474">
    <property type="entry name" value="alpha/beta-Hydrolases"/>
    <property type="match status" value="1"/>
</dbReference>
<organism evidence="9 10">
    <name type="scientific">Shewanella avicenniae</name>
    <dbReference type="NCBI Taxonomy" id="2814294"/>
    <lineage>
        <taxon>Bacteria</taxon>
        <taxon>Pseudomonadati</taxon>
        <taxon>Pseudomonadota</taxon>
        <taxon>Gammaproteobacteria</taxon>
        <taxon>Alteromonadales</taxon>
        <taxon>Shewanellaceae</taxon>
        <taxon>Shewanella</taxon>
    </lineage>
</organism>
<dbReference type="InterPro" id="IPR029058">
    <property type="entry name" value="AB_hydrolase_fold"/>
</dbReference>
<dbReference type="Pfam" id="PF07519">
    <property type="entry name" value="Tannase"/>
    <property type="match status" value="1"/>
</dbReference>
<evidence type="ECO:0000256" key="1">
    <source>
        <dbReference type="ARBA" id="ARBA00006249"/>
    </source>
</evidence>
<evidence type="ECO:0000313" key="9">
    <source>
        <dbReference type="EMBL" id="QSX33864.1"/>
    </source>
</evidence>
<evidence type="ECO:0000313" key="10">
    <source>
        <dbReference type="Proteomes" id="UP000662770"/>
    </source>
</evidence>
<dbReference type="EMBL" id="CP071503">
    <property type="protein sequence ID" value="QSX33864.1"/>
    <property type="molecule type" value="Genomic_DNA"/>
</dbReference>
<dbReference type="Proteomes" id="UP000662770">
    <property type="component" value="Chromosome"/>
</dbReference>
<dbReference type="Gene3D" id="3.40.50.1820">
    <property type="entry name" value="alpha/beta hydrolase"/>
    <property type="match status" value="2"/>
</dbReference>
<reference evidence="9 10" key="1">
    <citation type="submission" date="2021-03" db="EMBL/GenBank/DDBJ databases">
        <title>Novel species identification of genus Shewanella.</title>
        <authorList>
            <person name="Liu G."/>
            <person name="Zhang Q."/>
        </authorList>
    </citation>
    <scope>NUCLEOTIDE SEQUENCE [LARGE SCALE GENOMIC DNA]</scope>
    <source>
        <strain evidence="9 10">FJAT-51800</strain>
    </source>
</reference>
<dbReference type="InterPro" id="IPR011118">
    <property type="entry name" value="Tannase/feruloyl_esterase"/>
</dbReference>
<proteinExistence type="inferred from homology"/>
<keyword evidence="3" id="KW-0479">Metal-binding</keyword>
<evidence type="ECO:0000256" key="3">
    <source>
        <dbReference type="ARBA" id="ARBA00022723"/>
    </source>
</evidence>
<dbReference type="PANTHER" id="PTHR33938">
    <property type="entry name" value="FERULOYL ESTERASE B-RELATED"/>
    <property type="match status" value="1"/>
</dbReference>
<accession>A0ABX7QR32</accession>
<keyword evidence="6" id="KW-0106">Calcium</keyword>
<sequence length="581" mass="62554">MKARHLLLPFIVTPLCLAMWGCNDSDNDKTAEKEVLPILGEASPASLNSCEDLTSFKYADTVITDAHTVAAGPIAYNATESYTAPAHCVITGYMNDRTGRGIAGDTNYRIGFEMRLPVDWNGRFYYQANGGLDGSVSNAVGRFMSPNGTDASAITKGFAVISSDAGHAIPAPMFGLDPQARQDYGYNAVAELTPMAKSLIETAYGKQPDRSYFGGCSNGGRHTMVAATRFADQYDGFLVGNPGFNLPKAAVDQMYGIQQYASLVHVDQNNILTSIQSAITKEEFGVVSKAVVAQCDALDGAADGMINALEACQIAFDFDRDVPVCSGERDGTCLTQAQKEVLANIAAGAHNSAGEEIYTNFPYDAGMGTDDYFNWEYFMAMMRDPGAVAYIFTTPATVLGNTEADAYNFIMNFSMDNDAPKIYATDAANGFTEAGMDFMPPVDPSDMSTLRARGAKILAVHGTSDPVFSVQDTINWYNALQAEHSNQADEFARLYLVPGMNHCGRGPTTDKFDALDKLVTWVEDGTAPEEIVASVRANNAELPADWSTSRTRPLCPYPQVATYNGTGSIEDAANFSCKVPE</sequence>
<comment type="similarity">
    <text evidence="1">Belongs to the tannase family.</text>
</comment>
<evidence type="ECO:0000256" key="5">
    <source>
        <dbReference type="ARBA" id="ARBA00022801"/>
    </source>
</evidence>
<name>A0ABX7QR32_9GAMM</name>
<protein>
    <submittedName>
        <fullName evidence="9">Tannase/feruloyl esterase family alpha/beta hydrolase</fullName>
    </submittedName>
</protein>
<evidence type="ECO:0000256" key="8">
    <source>
        <dbReference type="SAM" id="SignalP"/>
    </source>
</evidence>
<dbReference type="RefSeq" id="WP_207355072.1">
    <property type="nucleotide sequence ID" value="NZ_CP071503.1"/>
</dbReference>
<gene>
    <name evidence="9" type="ORF">JYB87_01005</name>
</gene>
<keyword evidence="5 9" id="KW-0378">Hydrolase</keyword>
<keyword evidence="4 8" id="KW-0732">Signal</keyword>
<evidence type="ECO:0000256" key="2">
    <source>
        <dbReference type="ARBA" id="ARBA00022487"/>
    </source>
</evidence>
<evidence type="ECO:0000256" key="7">
    <source>
        <dbReference type="ARBA" id="ARBA00023157"/>
    </source>
</evidence>
<evidence type="ECO:0000256" key="6">
    <source>
        <dbReference type="ARBA" id="ARBA00022837"/>
    </source>
</evidence>
<keyword evidence="2" id="KW-0719">Serine esterase</keyword>
<dbReference type="PANTHER" id="PTHR33938:SF15">
    <property type="entry name" value="FERULOYL ESTERASE B-RELATED"/>
    <property type="match status" value="1"/>
</dbReference>
<feature type="signal peptide" evidence="8">
    <location>
        <begin position="1"/>
        <end position="18"/>
    </location>
</feature>
<keyword evidence="10" id="KW-1185">Reference proteome</keyword>
<keyword evidence="7" id="KW-1015">Disulfide bond</keyword>